<name>A0AAP0JFM1_9MAGN</name>
<dbReference type="AlphaFoldDB" id="A0AAP0JFM1"/>
<feature type="compositionally biased region" description="Low complexity" evidence="1">
    <location>
        <begin position="1"/>
        <end position="10"/>
    </location>
</feature>
<dbReference type="EMBL" id="JBBNAG010000005">
    <property type="protein sequence ID" value="KAK9132168.1"/>
    <property type="molecule type" value="Genomic_DNA"/>
</dbReference>
<organism evidence="2 3">
    <name type="scientific">Stephania cephalantha</name>
    <dbReference type="NCBI Taxonomy" id="152367"/>
    <lineage>
        <taxon>Eukaryota</taxon>
        <taxon>Viridiplantae</taxon>
        <taxon>Streptophyta</taxon>
        <taxon>Embryophyta</taxon>
        <taxon>Tracheophyta</taxon>
        <taxon>Spermatophyta</taxon>
        <taxon>Magnoliopsida</taxon>
        <taxon>Ranunculales</taxon>
        <taxon>Menispermaceae</taxon>
        <taxon>Menispermoideae</taxon>
        <taxon>Cissampelideae</taxon>
        <taxon>Stephania</taxon>
    </lineage>
</organism>
<feature type="region of interest" description="Disordered" evidence="1">
    <location>
        <begin position="1"/>
        <end position="136"/>
    </location>
</feature>
<feature type="compositionally biased region" description="Gly residues" evidence="1">
    <location>
        <begin position="77"/>
        <end position="88"/>
    </location>
</feature>
<protein>
    <submittedName>
        <fullName evidence="2">Uncharacterized protein</fullName>
    </submittedName>
</protein>
<feature type="compositionally biased region" description="Basic and acidic residues" evidence="1">
    <location>
        <begin position="126"/>
        <end position="136"/>
    </location>
</feature>
<evidence type="ECO:0000256" key="1">
    <source>
        <dbReference type="SAM" id="MobiDB-lite"/>
    </source>
</evidence>
<keyword evidence="3" id="KW-1185">Reference proteome</keyword>
<sequence>MAAARGAASEQARKGSSRRMSGATLRGRGRAPTAVATSHRGGAAATDGEIKQQRPTDSSDMIPAAAHIQNGALTKQQGGGGASFGGSGKAAATGERSGATAGGAFFGPIDPRRDNNGGQGIATSTKLDDARDSNGF</sequence>
<comment type="caution">
    <text evidence="2">The sequence shown here is derived from an EMBL/GenBank/DDBJ whole genome shotgun (WGS) entry which is preliminary data.</text>
</comment>
<gene>
    <name evidence="2" type="ORF">Scep_011696</name>
</gene>
<reference evidence="2 3" key="1">
    <citation type="submission" date="2024-01" db="EMBL/GenBank/DDBJ databases">
        <title>Genome assemblies of Stephania.</title>
        <authorList>
            <person name="Yang L."/>
        </authorList>
    </citation>
    <scope>NUCLEOTIDE SEQUENCE [LARGE SCALE GENOMIC DNA]</scope>
    <source>
        <strain evidence="2">JXDWG</strain>
        <tissue evidence="2">Leaf</tissue>
    </source>
</reference>
<evidence type="ECO:0000313" key="3">
    <source>
        <dbReference type="Proteomes" id="UP001419268"/>
    </source>
</evidence>
<accession>A0AAP0JFM1</accession>
<evidence type="ECO:0000313" key="2">
    <source>
        <dbReference type="EMBL" id="KAK9132168.1"/>
    </source>
</evidence>
<dbReference type="Proteomes" id="UP001419268">
    <property type="component" value="Unassembled WGS sequence"/>
</dbReference>
<proteinExistence type="predicted"/>